<sequence>MANESVDDGLKRLLPEFLEEFELCVKNMLNTRDLEVLSNALTEGIDKLHKITNAESESSNKVVSELFHRTLIYMTETIISYIKNSQKYRIAYSKSLLAKGIMQKYEEILKERCHMINLNEDNKE</sequence>
<organism evidence="2">
    <name type="scientific">uncultured Caudovirales phage</name>
    <dbReference type="NCBI Taxonomy" id="2100421"/>
    <lineage>
        <taxon>Viruses</taxon>
        <taxon>Duplodnaviria</taxon>
        <taxon>Heunggongvirae</taxon>
        <taxon>Uroviricota</taxon>
        <taxon>Caudoviricetes</taxon>
        <taxon>Peduoviridae</taxon>
        <taxon>Maltschvirus</taxon>
        <taxon>Maltschvirus maltsch</taxon>
    </lineage>
</organism>
<accession>A0A6J5LMP6</accession>
<evidence type="ECO:0000313" key="1">
    <source>
        <dbReference type="EMBL" id="CAB4127745.1"/>
    </source>
</evidence>
<dbReference type="EMBL" id="LR796286">
    <property type="protein sequence ID" value="CAB4134270.1"/>
    <property type="molecule type" value="Genomic_DNA"/>
</dbReference>
<dbReference type="EMBL" id="LR796216">
    <property type="protein sequence ID" value="CAB4127745.1"/>
    <property type="molecule type" value="Genomic_DNA"/>
</dbReference>
<reference evidence="2" key="1">
    <citation type="submission" date="2020-04" db="EMBL/GenBank/DDBJ databases">
        <authorList>
            <person name="Chiriac C."/>
            <person name="Salcher M."/>
            <person name="Ghai R."/>
            <person name="Kavagutti S V."/>
        </authorList>
    </citation>
    <scope>NUCLEOTIDE SEQUENCE</scope>
</reference>
<name>A0A6J5LMP6_9CAUD</name>
<proteinExistence type="predicted"/>
<gene>
    <name evidence="2" type="ORF">UFOVP268_37</name>
    <name evidence="1" type="ORF">UFOVP97_19</name>
</gene>
<protein>
    <submittedName>
        <fullName evidence="2">Uncharacterized protein</fullName>
    </submittedName>
</protein>
<evidence type="ECO:0000313" key="2">
    <source>
        <dbReference type="EMBL" id="CAB4134270.1"/>
    </source>
</evidence>